<dbReference type="AlphaFoldDB" id="A0A1Z4C0R4"/>
<keyword evidence="6 13" id="KW-1133">Transmembrane helix</keyword>
<evidence type="ECO:0000256" key="8">
    <source>
        <dbReference type="ARBA" id="ARBA00023136"/>
    </source>
</evidence>
<keyword evidence="9 13" id="KW-0066">ATP synthesis</keyword>
<evidence type="ECO:0000256" key="6">
    <source>
        <dbReference type="ARBA" id="ARBA00022989"/>
    </source>
</evidence>
<dbReference type="InterPro" id="IPR017707">
    <property type="entry name" value="Alt_ATP_synth_F0_bsu"/>
</dbReference>
<dbReference type="HAMAP" id="MF_01398">
    <property type="entry name" value="ATP_synth_b_bprime"/>
    <property type="match status" value="1"/>
</dbReference>
<evidence type="ECO:0000256" key="14">
    <source>
        <dbReference type="SAM" id="Coils"/>
    </source>
</evidence>
<evidence type="ECO:0000256" key="1">
    <source>
        <dbReference type="ARBA" id="ARBA00005513"/>
    </source>
</evidence>
<evidence type="ECO:0000256" key="12">
    <source>
        <dbReference type="ARBA" id="ARBA00037847"/>
    </source>
</evidence>
<evidence type="ECO:0000313" key="16">
    <source>
        <dbReference type="Proteomes" id="UP000197019"/>
    </source>
</evidence>
<keyword evidence="8 13" id="KW-0472">Membrane</keyword>
<proteinExistence type="inferred from homology"/>
<dbReference type="KEGG" id="mpsy:CEK71_14125"/>
<evidence type="ECO:0000313" key="15">
    <source>
        <dbReference type="EMBL" id="ASF47116.1"/>
    </source>
</evidence>
<dbReference type="Pfam" id="PF00430">
    <property type="entry name" value="ATP-synt_B"/>
    <property type="match status" value="1"/>
</dbReference>
<gene>
    <name evidence="13" type="primary">atpF</name>
    <name evidence="15" type="ORF">CEK71_14125</name>
</gene>
<keyword evidence="14" id="KW-0175">Coiled coil</keyword>
<keyword evidence="2 13" id="KW-0813">Transport</keyword>
<dbReference type="GO" id="GO:0045259">
    <property type="term" value="C:proton-transporting ATP synthase complex"/>
    <property type="evidence" value="ECO:0007669"/>
    <property type="project" value="UniProtKB-KW"/>
</dbReference>
<sequence length="268" mass="29599">MLIDWFTVGAQTLNFLLLVGLMKRFLYRPILQAIDEREKRIAAELSAAAAKMAQAQQQYDEFQHNNQVFGQERAQRLQQAVADAEAERQRLMTAARQAADTLSAQRLESLRSEAQNLHQAIRQRTQQEVFAIARKTLADLAETGLEERLGELFIRRLRALEGQDKAVLAQACQSAAEPALLRSAVALPEAQRVALQQAVNETFSAQVPLQFVTAPDLVSGLELSVNGQKVAWSIDDYLTSLEQAVAALLPNADAPETQPQPNANEQGS</sequence>
<evidence type="ECO:0000256" key="11">
    <source>
        <dbReference type="ARBA" id="ARBA00025614"/>
    </source>
</evidence>
<dbReference type="GO" id="GO:0046961">
    <property type="term" value="F:proton-transporting ATPase activity, rotational mechanism"/>
    <property type="evidence" value="ECO:0007669"/>
    <property type="project" value="TreeGrafter"/>
</dbReference>
<keyword evidence="13" id="KW-1003">Cell membrane</keyword>
<dbReference type="RefSeq" id="WP_088619988.1">
    <property type="nucleotide sequence ID" value="NZ_CP022129.1"/>
</dbReference>
<evidence type="ECO:0000256" key="9">
    <source>
        <dbReference type="ARBA" id="ARBA00023310"/>
    </source>
</evidence>
<dbReference type="InterPro" id="IPR002146">
    <property type="entry name" value="ATP_synth_b/b'su_bac/chlpt"/>
</dbReference>
<reference evidence="15 16" key="1">
    <citation type="submission" date="2017-06" db="EMBL/GenBank/DDBJ databases">
        <title>Genome Sequencing of the methanotroph Methylovulum psychrotolerants str. HV10-M2 isolated from a high-altitude environment.</title>
        <authorList>
            <person name="Mateos-Rivera A."/>
        </authorList>
    </citation>
    <scope>NUCLEOTIDE SEQUENCE [LARGE SCALE GENOMIC DNA]</scope>
    <source>
        <strain evidence="15 16">HV10_M2</strain>
    </source>
</reference>
<dbReference type="EMBL" id="CP022129">
    <property type="protein sequence ID" value="ASF47116.1"/>
    <property type="molecule type" value="Genomic_DNA"/>
</dbReference>
<dbReference type="CDD" id="cd06503">
    <property type="entry name" value="ATP-synt_Fo_b"/>
    <property type="match status" value="1"/>
</dbReference>
<feature type="coiled-coil region" evidence="14">
    <location>
        <begin position="38"/>
        <end position="127"/>
    </location>
</feature>
<name>A0A1Z4C0R4_9GAMM</name>
<evidence type="ECO:0000256" key="5">
    <source>
        <dbReference type="ARBA" id="ARBA00022781"/>
    </source>
</evidence>
<protein>
    <recommendedName>
        <fullName evidence="13">ATP synthase subunit b</fullName>
    </recommendedName>
    <alternativeName>
        <fullName evidence="13">ATP synthase F(0) sector subunit b</fullName>
    </alternativeName>
    <alternativeName>
        <fullName evidence="13">ATPase subunit I</fullName>
    </alternativeName>
    <alternativeName>
        <fullName evidence="13">F-type ATPase subunit b</fullName>
        <shortName evidence="13">F-ATPase subunit b</shortName>
    </alternativeName>
</protein>
<comment type="similarity">
    <text evidence="1 13">Belongs to the ATPase B chain family.</text>
</comment>
<dbReference type="NCBIfam" id="TIGR03321">
    <property type="entry name" value="alt_F1F0_F0_B"/>
    <property type="match status" value="1"/>
</dbReference>
<evidence type="ECO:0000256" key="13">
    <source>
        <dbReference type="HAMAP-Rule" id="MF_01398"/>
    </source>
</evidence>
<dbReference type="GO" id="GO:0046933">
    <property type="term" value="F:proton-transporting ATP synthase activity, rotational mechanism"/>
    <property type="evidence" value="ECO:0007669"/>
    <property type="project" value="UniProtKB-UniRule"/>
</dbReference>
<dbReference type="GO" id="GO:0005886">
    <property type="term" value="C:plasma membrane"/>
    <property type="evidence" value="ECO:0007669"/>
    <property type="project" value="UniProtKB-SubCell"/>
</dbReference>
<dbReference type="GO" id="GO:0012505">
    <property type="term" value="C:endomembrane system"/>
    <property type="evidence" value="ECO:0007669"/>
    <property type="project" value="UniProtKB-SubCell"/>
</dbReference>
<comment type="subunit">
    <text evidence="13">F-type ATPases have 2 components, F(1) - the catalytic core - and F(0) - the membrane proton channel. F(1) has five subunits: alpha(3), beta(3), gamma(1), delta(1), epsilon(1). F(0) has three main subunits: a(1), b(2) and c(10-14). The alpha and beta chains form an alternating ring which encloses part of the gamma chain. F(1) is attached to F(0) by a central stalk formed by the gamma and epsilon chains, while a peripheral stalk is formed by the delta and b chains.</text>
</comment>
<organism evidence="15 16">
    <name type="scientific">Methylovulum psychrotolerans</name>
    <dbReference type="NCBI Taxonomy" id="1704499"/>
    <lineage>
        <taxon>Bacteria</taxon>
        <taxon>Pseudomonadati</taxon>
        <taxon>Pseudomonadota</taxon>
        <taxon>Gammaproteobacteria</taxon>
        <taxon>Methylococcales</taxon>
        <taxon>Methylococcaceae</taxon>
        <taxon>Methylovulum</taxon>
    </lineage>
</organism>
<accession>A0A1Z4C0R4</accession>
<dbReference type="OrthoDB" id="466272at2"/>
<keyword evidence="3 13" id="KW-0138">CF(0)</keyword>
<evidence type="ECO:0000256" key="3">
    <source>
        <dbReference type="ARBA" id="ARBA00022547"/>
    </source>
</evidence>
<dbReference type="InterPro" id="IPR050059">
    <property type="entry name" value="ATP_synthase_B_chain"/>
</dbReference>
<evidence type="ECO:0000256" key="10">
    <source>
        <dbReference type="ARBA" id="ARBA00025198"/>
    </source>
</evidence>
<evidence type="ECO:0000256" key="7">
    <source>
        <dbReference type="ARBA" id="ARBA00023065"/>
    </source>
</evidence>
<comment type="subcellular location">
    <subcellularLocation>
        <location evidence="13">Cell membrane</location>
        <topology evidence="13">Single-pass membrane protein</topology>
    </subcellularLocation>
    <subcellularLocation>
        <location evidence="12">Endomembrane system</location>
        <topology evidence="12">Single-pass membrane protein</topology>
    </subcellularLocation>
</comment>
<keyword evidence="16" id="KW-1185">Reference proteome</keyword>
<dbReference type="PANTHER" id="PTHR33445">
    <property type="entry name" value="ATP SYNTHASE SUBUNIT B', CHLOROPLASTIC"/>
    <property type="match status" value="1"/>
</dbReference>
<comment type="function">
    <text evidence="10 13">F(1)F(0) ATP synthase produces ATP from ADP in the presence of a proton or sodium gradient. F-type ATPases consist of two structural domains, F(1) containing the extramembraneous catalytic core and F(0) containing the membrane proton channel, linked together by a central stalk and a peripheral stalk. During catalysis, ATP synthesis in the catalytic domain of F(1) is coupled via a rotary mechanism of the central stalk subunits to proton translocation.</text>
</comment>
<comment type="function">
    <text evidence="11">Component of the F(0) channel, it forms part of the peripheral stalk, linking F(1) to F(0). The b'-subunit is a diverged and duplicated form of b found in plants and photosynthetic bacteria.</text>
</comment>
<evidence type="ECO:0000256" key="2">
    <source>
        <dbReference type="ARBA" id="ARBA00022448"/>
    </source>
</evidence>
<keyword evidence="5 13" id="KW-0375">Hydrogen ion transport</keyword>
<dbReference type="Proteomes" id="UP000197019">
    <property type="component" value="Chromosome"/>
</dbReference>
<keyword evidence="4 13" id="KW-0812">Transmembrane</keyword>
<keyword evidence="7 13" id="KW-0406">Ion transport</keyword>
<dbReference type="PANTHER" id="PTHR33445:SF2">
    <property type="entry name" value="ATP SYNTHASE SUBUNIT B', CHLOROPLASTIC"/>
    <property type="match status" value="1"/>
</dbReference>
<evidence type="ECO:0000256" key="4">
    <source>
        <dbReference type="ARBA" id="ARBA00022692"/>
    </source>
</evidence>